<dbReference type="AlphaFoldDB" id="A0A1B1U4C7"/>
<dbReference type="RefSeq" id="WP_066338898.1">
    <property type="nucleotide sequence ID" value="NZ_CP016503.1"/>
</dbReference>
<dbReference type="EMBL" id="CP016503">
    <property type="protein sequence ID" value="ANV97613.1"/>
    <property type="molecule type" value="Genomic_DNA"/>
</dbReference>
<sequence>MRSDNFISLAIVGGFFLGLIFGFIAFDDGGLVVLSTIIITSIFYLIAVLSTSAFYWFVDFETQKFSKKRLEHNLEYYIEQFQHREKELEHILDYIKKIDLQEISDNKKP</sequence>
<keyword evidence="1" id="KW-1133">Transmembrane helix</keyword>
<reference evidence="3" key="1">
    <citation type="submission" date="2016-07" db="EMBL/GenBank/DDBJ databases">
        <authorList>
            <person name="Florea S."/>
            <person name="Webb J.S."/>
            <person name="Jaromczyk J."/>
            <person name="Schardl C.L."/>
        </authorList>
    </citation>
    <scope>NUCLEOTIDE SEQUENCE [LARGE SCALE GENOMIC DNA]</scope>
    <source>
        <strain evidence="3">MIT 01-6242</strain>
    </source>
</reference>
<keyword evidence="3" id="KW-1185">Reference proteome</keyword>
<evidence type="ECO:0000313" key="3">
    <source>
        <dbReference type="Proteomes" id="UP000092884"/>
    </source>
</evidence>
<evidence type="ECO:0008006" key="4">
    <source>
        <dbReference type="Google" id="ProtNLM"/>
    </source>
</evidence>
<dbReference type="Proteomes" id="UP000092884">
    <property type="component" value="Chromosome"/>
</dbReference>
<keyword evidence="1" id="KW-0812">Transmembrane</keyword>
<organism evidence="2 3">
    <name type="scientific">Helicobacter enhydrae</name>
    <dbReference type="NCBI Taxonomy" id="222136"/>
    <lineage>
        <taxon>Bacteria</taxon>
        <taxon>Pseudomonadati</taxon>
        <taxon>Campylobacterota</taxon>
        <taxon>Epsilonproteobacteria</taxon>
        <taxon>Campylobacterales</taxon>
        <taxon>Helicobacteraceae</taxon>
        <taxon>Helicobacter</taxon>
    </lineage>
</organism>
<dbReference type="OrthoDB" id="5328458at2"/>
<dbReference type="STRING" id="222136.BBW65_01790"/>
<evidence type="ECO:0000256" key="1">
    <source>
        <dbReference type="SAM" id="Phobius"/>
    </source>
</evidence>
<gene>
    <name evidence="2" type="ORF">BBW65_01790</name>
</gene>
<feature type="transmembrane region" description="Helical" evidence="1">
    <location>
        <begin position="32"/>
        <end position="58"/>
    </location>
</feature>
<evidence type="ECO:0000313" key="2">
    <source>
        <dbReference type="EMBL" id="ANV97613.1"/>
    </source>
</evidence>
<name>A0A1B1U4C7_9HELI</name>
<feature type="transmembrane region" description="Helical" evidence="1">
    <location>
        <begin position="7"/>
        <end position="26"/>
    </location>
</feature>
<proteinExistence type="predicted"/>
<accession>A0A1B1U4C7</accession>
<keyword evidence="1" id="KW-0472">Membrane</keyword>
<dbReference type="KEGG" id="het:BBW65_01790"/>
<protein>
    <recommendedName>
        <fullName evidence="4">Motility integral membrane protein</fullName>
    </recommendedName>
</protein>